<dbReference type="InterPro" id="IPR001466">
    <property type="entry name" value="Beta-lactam-related"/>
</dbReference>
<dbReference type="InterPro" id="IPR050491">
    <property type="entry name" value="AmpC-like"/>
</dbReference>
<keyword evidence="3" id="KW-0378">Hydrolase</keyword>
<dbReference type="InterPro" id="IPR012338">
    <property type="entry name" value="Beta-lactam/transpept-like"/>
</dbReference>
<dbReference type="InterPro" id="IPR006311">
    <property type="entry name" value="TAT_signal"/>
</dbReference>
<dbReference type="PROSITE" id="PS51318">
    <property type="entry name" value="TAT"/>
    <property type="match status" value="1"/>
</dbReference>
<dbReference type="PANTHER" id="PTHR46825:SF7">
    <property type="entry name" value="D-ALANYL-D-ALANINE CARBOXYPEPTIDASE"/>
    <property type="match status" value="1"/>
</dbReference>
<feature type="domain" description="Beta-lactamase-related" evidence="2">
    <location>
        <begin position="54"/>
        <end position="380"/>
    </location>
</feature>
<organism evidence="3 4">
    <name type="scientific">Kribbella sancticallisti</name>
    <dbReference type="NCBI Taxonomy" id="460087"/>
    <lineage>
        <taxon>Bacteria</taxon>
        <taxon>Bacillati</taxon>
        <taxon>Actinomycetota</taxon>
        <taxon>Actinomycetes</taxon>
        <taxon>Propionibacteriales</taxon>
        <taxon>Kribbellaceae</taxon>
        <taxon>Kribbella</taxon>
    </lineage>
</organism>
<dbReference type="GO" id="GO:0016787">
    <property type="term" value="F:hydrolase activity"/>
    <property type="evidence" value="ECO:0007669"/>
    <property type="project" value="UniProtKB-KW"/>
</dbReference>
<keyword evidence="1" id="KW-0732">Signal</keyword>
<sequence length="391" mass="41588">MSDRPPSGSTKSFGRRRVVATIAALAAVGGAAVLPASASATETASRPDAVQGRLDALVNDDKFTGALAAVQKRDGRKRNYVAGVGDRASGARVPVDGQVRIGSNTKIFVATVVLQLVGEGKLKLDEPIESYLPGIIRGPGGDGRKITTRQLLQHTSGLPDYVLAAMNGDIANFPSLQHTYFEPRQLVDLALNLQPTKGWSYSNTNYVVAGLLVQRVTGRPIGEEITHRIIDPLRLRDTYWPAVGEQNLRERHPHGYFSTKSGQLLDVTDQDTSMAWSAGALVSTPSDLNRFLSALVRGKLLRPQELKEMQTTVDAPGFDSVGGSRYGLGLATFNLSCGGFAWSHGGNIPGYSTVNAATPDGRAATITVTALPTTEANVKHLDATLDTALCS</sequence>
<dbReference type="RefSeq" id="WP_344210326.1">
    <property type="nucleotide sequence ID" value="NZ_BAAAOS010000007.1"/>
</dbReference>
<evidence type="ECO:0000313" key="3">
    <source>
        <dbReference type="EMBL" id="GAA1558985.1"/>
    </source>
</evidence>
<reference evidence="4" key="1">
    <citation type="journal article" date="2019" name="Int. J. Syst. Evol. Microbiol.">
        <title>The Global Catalogue of Microorganisms (GCM) 10K type strain sequencing project: providing services to taxonomists for standard genome sequencing and annotation.</title>
        <authorList>
            <consortium name="The Broad Institute Genomics Platform"/>
            <consortium name="The Broad Institute Genome Sequencing Center for Infectious Disease"/>
            <person name="Wu L."/>
            <person name="Ma J."/>
        </authorList>
    </citation>
    <scope>NUCLEOTIDE SEQUENCE [LARGE SCALE GENOMIC DNA]</scope>
    <source>
        <strain evidence="4">JCM 14969</strain>
    </source>
</reference>
<evidence type="ECO:0000313" key="4">
    <source>
        <dbReference type="Proteomes" id="UP001500393"/>
    </source>
</evidence>
<dbReference type="SUPFAM" id="SSF56601">
    <property type="entry name" value="beta-lactamase/transpeptidase-like"/>
    <property type="match status" value="1"/>
</dbReference>
<proteinExistence type="predicted"/>
<dbReference type="EMBL" id="BAAAOS010000007">
    <property type="protein sequence ID" value="GAA1558985.1"/>
    <property type="molecule type" value="Genomic_DNA"/>
</dbReference>
<dbReference type="Pfam" id="PF00144">
    <property type="entry name" value="Beta-lactamase"/>
    <property type="match status" value="1"/>
</dbReference>
<evidence type="ECO:0000259" key="2">
    <source>
        <dbReference type="Pfam" id="PF00144"/>
    </source>
</evidence>
<keyword evidence="4" id="KW-1185">Reference proteome</keyword>
<comment type="caution">
    <text evidence="3">The sequence shown here is derived from an EMBL/GenBank/DDBJ whole genome shotgun (WGS) entry which is preliminary data.</text>
</comment>
<feature type="signal peptide" evidence="1">
    <location>
        <begin position="1"/>
        <end position="40"/>
    </location>
</feature>
<dbReference type="Proteomes" id="UP001500393">
    <property type="component" value="Unassembled WGS sequence"/>
</dbReference>
<evidence type="ECO:0000256" key="1">
    <source>
        <dbReference type="SAM" id="SignalP"/>
    </source>
</evidence>
<gene>
    <name evidence="3" type="ORF">GCM10009789_10510</name>
</gene>
<dbReference type="Gene3D" id="3.40.710.10">
    <property type="entry name" value="DD-peptidase/beta-lactamase superfamily"/>
    <property type="match status" value="1"/>
</dbReference>
<accession>A0ABP4NE59</accession>
<protein>
    <submittedName>
        <fullName evidence="3">Serine hydrolase domain-containing protein</fullName>
    </submittedName>
</protein>
<name>A0ABP4NE59_9ACTN</name>
<dbReference type="PANTHER" id="PTHR46825">
    <property type="entry name" value="D-ALANYL-D-ALANINE-CARBOXYPEPTIDASE/ENDOPEPTIDASE AMPH"/>
    <property type="match status" value="1"/>
</dbReference>
<feature type="chain" id="PRO_5047004391" evidence="1">
    <location>
        <begin position="41"/>
        <end position="391"/>
    </location>
</feature>